<comment type="caution">
    <text evidence="3">The sequence shown here is derived from an EMBL/GenBank/DDBJ whole genome shotgun (WGS) entry which is preliminary data.</text>
</comment>
<gene>
    <name evidence="3" type="ORF">H8718_05590</name>
</gene>
<proteinExistence type="predicted"/>
<dbReference type="SUPFAM" id="SSF53850">
    <property type="entry name" value="Periplasmic binding protein-like II"/>
    <property type="match status" value="1"/>
</dbReference>
<feature type="signal peptide" evidence="2">
    <location>
        <begin position="1"/>
        <end position="21"/>
    </location>
</feature>
<evidence type="ECO:0000256" key="2">
    <source>
        <dbReference type="SAM" id="SignalP"/>
    </source>
</evidence>
<reference evidence="3" key="1">
    <citation type="submission" date="2020-08" db="EMBL/GenBank/DDBJ databases">
        <title>Genome public.</title>
        <authorList>
            <person name="Liu C."/>
            <person name="Sun Q."/>
        </authorList>
    </citation>
    <scope>NUCLEOTIDE SEQUENCE</scope>
    <source>
        <strain evidence="3">NSJ-12</strain>
    </source>
</reference>
<dbReference type="PROSITE" id="PS51257">
    <property type="entry name" value="PROKAR_LIPOPROTEIN"/>
    <property type="match status" value="1"/>
</dbReference>
<dbReference type="InterPro" id="IPR050490">
    <property type="entry name" value="Bact_solute-bd_prot1"/>
</dbReference>
<dbReference type="Gene3D" id="3.40.190.10">
    <property type="entry name" value="Periplasmic binding protein-like II"/>
    <property type="match status" value="2"/>
</dbReference>
<evidence type="ECO:0000256" key="1">
    <source>
        <dbReference type="ARBA" id="ARBA00022729"/>
    </source>
</evidence>
<keyword evidence="1 2" id="KW-0732">Signal</keyword>
<dbReference type="Proteomes" id="UP000655830">
    <property type="component" value="Unassembled WGS sequence"/>
</dbReference>
<dbReference type="PANTHER" id="PTHR43649:SF33">
    <property type="entry name" value="POLYGALACTURONAN_RHAMNOGALACTURONAN-BINDING PROTEIN YTCQ"/>
    <property type="match status" value="1"/>
</dbReference>
<feature type="chain" id="PRO_5039226072" evidence="2">
    <location>
        <begin position="22"/>
        <end position="529"/>
    </location>
</feature>
<sequence length="529" mass="58277">MSFRKFAVACMCVMLAVGATGCGQKEAGTSSTDTSKGSADKSITYWAAMNGNVSPVVQNYGEVEYYKQLKEKTGVAIEFLHPPVGQEAEQFKLLIASRKDLPDVIQAQWLSEYPGGPEKAVKDGIIIPLNDYLDLAPNYKAAMEANPEMFKQCKTDEGTIYAFQGLNQGDVKAFSGLVLREDWLEDLGLEAPETIEEWETVLRAFKEEKGVEVPLSIKALDLSGNGLNLFNAAYEIGIDFYLDDNGKVQYGPIQPGYKEYLTTLNRWYKEGLLDPDFASIDSKIIDANIINGKTGATFAWVGSSIGTWYKAATEEGYELVGVPNPVLNKGDEGKFLSGYTNSIAGPAAAITATAENVEEIVKMFDYLYTEEGALLKNFGVEGLTYNMEDGKPVYTDLILNNPDGLSIGHAMGKYIQANYGAPGLCEIPEYQEQYYQLDAQKEAAAAFNKYVDNAAKHVIPPLTATSDESKDLATIMTEINTYRDEMFIAFVTGAESLDNFDQYVEQINKFGIDRAIEIKEAGIKRYEAR</sequence>
<protein>
    <submittedName>
        <fullName evidence="3">Extracellular solute-binding protein</fullName>
    </submittedName>
</protein>
<name>A0A926IDX5_9FIRM</name>
<keyword evidence="4" id="KW-1185">Reference proteome</keyword>
<dbReference type="PANTHER" id="PTHR43649">
    <property type="entry name" value="ARABINOSE-BINDING PROTEIN-RELATED"/>
    <property type="match status" value="1"/>
</dbReference>
<dbReference type="RefSeq" id="WP_249332165.1">
    <property type="nucleotide sequence ID" value="NZ_JACRSY010000007.1"/>
</dbReference>
<dbReference type="EMBL" id="JACRSY010000007">
    <property type="protein sequence ID" value="MBC8579006.1"/>
    <property type="molecule type" value="Genomic_DNA"/>
</dbReference>
<evidence type="ECO:0000313" key="4">
    <source>
        <dbReference type="Proteomes" id="UP000655830"/>
    </source>
</evidence>
<accession>A0A926IDX5</accession>
<organism evidence="3 4">
    <name type="scientific">Zhenhengia yiwuensis</name>
    <dbReference type="NCBI Taxonomy" id="2763666"/>
    <lineage>
        <taxon>Bacteria</taxon>
        <taxon>Bacillati</taxon>
        <taxon>Bacillota</taxon>
        <taxon>Clostridia</taxon>
        <taxon>Lachnospirales</taxon>
        <taxon>Lachnospiraceae</taxon>
        <taxon>Zhenhengia</taxon>
    </lineage>
</organism>
<evidence type="ECO:0000313" key="3">
    <source>
        <dbReference type="EMBL" id="MBC8579006.1"/>
    </source>
</evidence>
<dbReference type="AlphaFoldDB" id="A0A926IDX5"/>